<dbReference type="STRING" id="872965.SE16_06560"/>
<feature type="transmembrane region" description="Helical" evidence="7">
    <location>
        <begin position="139"/>
        <end position="156"/>
    </location>
</feature>
<feature type="transmembrane region" description="Helical" evidence="7">
    <location>
        <begin position="276"/>
        <end position="298"/>
    </location>
</feature>
<evidence type="ECO:0000256" key="1">
    <source>
        <dbReference type="ARBA" id="ARBA00004127"/>
    </source>
</evidence>
<accession>A0A0M8KAA4</accession>
<dbReference type="Proteomes" id="UP000050502">
    <property type="component" value="Unassembled WGS sequence"/>
</dbReference>
<keyword evidence="4 7" id="KW-1133">Transmembrane helix</keyword>
<dbReference type="RefSeq" id="WP_054493723.1">
    <property type="nucleotide sequence ID" value="NZ_BBZA01000214.1"/>
</dbReference>
<dbReference type="PANTHER" id="PTHR43507:SF1">
    <property type="entry name" value="NADH-UBIQUINONE OXIDOREDUCTASE CHAIN 4"/>
    <property type="match status" value="1"/>
</dbReference>
<feature type="transmembrane region" description="Helical" evidence="7">
    <location>
        <begin position="248"/>
        <end position="270"/>
    </location>
</feature>
<evidence type="ECO:0000256" key="4">
    <source>
        <dbReference type="ARBA" id="ARBA00022989"/>
    </source>
</evidence>
<dbReference type="FunCoup" id="A0A0M8KAA4">
    <property type="interactions" value="131"/>
</dbReference>
<feature type="transmembrane region" description="Helical" evidence="7">
    <location>
        <begin position="208"/>
        <end position="227"/>
    </location>
</feature>
<keyword evidence="5 7" id="KW-0472">Membrane</keyword>
<feature type="transmembrane region" description="Helical" evidence="7">
    <location>
        <begin position="85"/>
        <end position="108"/>
    </location>
</feature>
<keyword evidence="3 6" id="KW-0812">Transmembrane</keyword>
<dbReference type="GO" id="GO:0015990">
    <property type="term" value="P:electron transport coupled proton transport"/>
    <property type="evidence" value="ECO:0007669"/>
    <property type="project" value="TreeGrafter"/>
</dbReference>
<evidence type="ECO:0000313" key="11">
    <source>
        <dbReference type="Proteomes" id="UP000037784"/>
    </source>
</evidence>
<dbReference type="PRINTS" id="PR01437">
    <property type="entry name" value="NUOXDRDTASE4"/>
</dbReference>
<dbReference type="InterPro" id="IPR001750">
    <property type="entry name" value="ND/Mrp_TM"/>
</dbReference>
<comment type="subcellular location">
    <subcellularLocation>
        <location evidence="1">Endomembrane system</location>
        <topology evidence="1">Multi-pass membrane protein</topology>
    </subcellularLocation>
    <subcellularLocation>
        <location evidence="6">Membrane</location>
        <topology evidence="6">Multi-pass membrane protein</topology>
    </subcellularLocation>
</comment>
<keyword evidence="9" id="KW-0560">Oxidoreductase</keyword>
<dbReference type="PATRIC" id="fig|872965.6.peg.1350"/>
<evidence type="ECO:0000313" key="10">
    <source>
        <dbReference type="EMBL" id="KPL88455.1"/>
    </source>
</evidence>
<reference evidence="11" key="3">
    <citation type="submission" date="2015-08" db="EMBL/GenBank/DDBJ databases">
        <title>Draft Genome Sequence of a Heterotrophic Facultative Anaerobic Bacterium Ardenticatena maritima Strain 110S.</title>
        <authorList>
            <person name="Kawaichi S."/>
            <person name="Yoshida T."/>
            <person name="Sako Y."/>
            <person name="Nakamura R."/>
        </authorList>
    </citation>
    <scope>NUCLEOTIDE SEQUENCE [LARGE SCALE GENOMIC DNA]</scope>
    <source>
        <strain evidence="11">110S</strain>
    </source>
</reference>
<gene>
    <name evidence="9" type="primary">nuoM</name>
    <name evidence="9" type="ORF">ARMA_2375</name>
    <name evidence="10" type="ORF">SE16_06560</name>
</gene>
<feature type="transmembrane region" description="Helical" evidence="7">
    <location>
        <begin position="346"/>
        <end position="368"/>
    </location>
</feature>
<feature type="transmembrane region" description="Helical" evidence="7">
    <location>
        <begin position="168"/>
        <end position="188"/>
    </location>
</feature>
<dbReference type="GO" id="GO:0016020">
    <property type="term" value="C:membrane"/>
    <property type="evidence" value="ECO:0007669"/>
    <property type="project" value="UniProtKB-SubCell"/>
</dbReference>
<dbReference type="EMBL" id="LGKN01000004">
    <property type="protein sequence ID" value="KPL88455.1"/>
    <property type="molecule type" value="Genomic_DNA"/>
</dbReference>
<sequence>MNGLPILSIITFAPLVAALVVLFLNNERAIKTWSVLSSFVIFLLTLWLWFAVDPKALGPGEFAFLEEYQWIPAINVFYRMGVDGLSVPLITLTGLLTFLSIFYSTYVINHRVKEYFFLFLFLEVGMFGVFTSLDYFLFYVFWEIGLVPMYFLIGIWGGPRREYAAIKFFIYTLAGSVLMLLAMLGLYFSTGTFDLTALPGQELFGGNFVLKSLAFWGIFLAFAIKVPMWPFHTWLPDAHVEAPTAGSVILAGILLKLGGYGFLRILMPIFPDVFNAYWPVVAVLAVISIVYGALVAMAQWDLKKLIAYSSVNHMGYAMLGIAAAAATLNSSDPAVLDSRAIAVNGAIFQFIAHGLITGALFFLVGVIYERAHTRDLKAFGGLGAVVPKYYAFMAAATFASLGLPGLAGFVSEFMVFRGAFAIIPYIAAIGVIGIVVTAAMYLWKIIQMVFLGPLNEKWKDLPDMHWWEIATLTPLVILFTVFGVYPKPILDYVNAGVVALLNLMG</sequence>
<dbReference type="GO" id="GO:0012505">
    <property type="term" value="C:endomembrane system"/>
    <property type="evidence" value="ECO:0007669"/>
    <property type="project" value="UniProtKB-SubCell"/>
</dbReference>
<dbReference type="Pfam" id="PF00361">
    <property type="entry name" value="Proton_antipo_M"/>
    <property type="match status" value="1"/>
</dbReference>
<reference evidence="10 12" key="2">
    <citation type="submission" date="2015-07" db="EMBL/GenBank/DDBJ databases">
        <title>Whole genome sequence of Ardenticatena maritima DSM 23922.</title>
        <authorList>
            <person name="Hemp J."/>
            <person name="Ward L.M."/>
            <person name="Pace L.A."/>
            <person name="Fischer W.W."/>
        </authorList>
    </citation>
    <scope>NUCLEOTIDE SEQUENCE [LARGE SCALE GENOMIC DNA]</scope>
    <source>
        <strain evidence="10 12">110S</strain>
    </source>
</reference>
<evidence type="ECO:0000313" key="9">
    <source>
        <dbReference type="EMBL" id="GAP63952.1"/>
    </source>
</evidence>
<feature type="transmembrane region" description="Helical" evidence="7">
    <location>
        <begin position="305"/>
        <end position="326"/>
    </location>
</feature>
<keyword evidence="11" id="KW-1185">Reference proteome</keyword>
<dbReference type="NCBIfam" id="TIGR01972">
    <property type="entry name" value="NDH_I_M"/>
    <property type="match status" value="1"/>
</dbReference>
<evidence type="ECO:0000313" key="12">
    <source>
        <dbReference type="Proteomes" id="UP000050502"/>
    </source>
</evidence>
<evidence type="ECO:0000256" key="2">
    <source>
        <dbReference type="ARBA" id="ARBA00009025"/>
    </source>
</evidence>
<feature type="transmembrane region" description="Helical" evidence="7">
    <location>
        <begin position="422"/>
        <end position="443"/>
    </location>
</feature>
<comment type="caution">
    <text evidence="9">The sequence shown here is derived from an EMBL/GenBank/DDBJ whole genome shotgun (WGS) entry which is preliminary data.</text>
</comment>
<protein>
    <submittedName>
        <fullName evidence="9">NADH-quinone oxidoreductase subunit M</fullName>
        <ecNumber evidence="9">1.6.5.3</ecNumber>
    </submittedName>
</protein>
<evidence type="ECO:0000256" key="7">
    <source>
        <dbReference type="SAM" id="Phobius"/>
    </source>
</evidence>
<feature type="domain" description="NADH:quinone oxidoreductase/Mrp antiporter transmembrane" evidence="8">
    <location>
        <begin position="133"/>
        <end position="436"/>
    </location>
</feature>
<proteinExistence type="inferred from homology"/>
<feature type="transmembrane region" description="Helical" evidence="7">
    <location>
        <begin position="389"/>
        <end position="410"/>
    </location>
</feature>
<dbReference type="OrthoDB" id="9807568at2"/>
<feature type="transmembrane region" description="Helical" evidence="7">
    <location>
        <begin position="464"/>
        <end position="485"/>
    </location>
</feature>
<feature type="transmembrane region" description="Helical" evidence="7">
    <location>
        <begin position="115"/>
        <end position="133"/>
    </location>
</feature>
<feature type="transmembrane region" description="Helical" evidence="7">
    <location>
        <begin position="6"/>
        <end position="25"/>
    </location>
</feature>
<dbReference type="GO" id="GO:0042773">
    <property type="term" value="P:ATP synthesis coupled electron transport"/>
    <property type="evidence" value="ECO:0007669"/>
    <property type="project" value="InterPro"/>
</dbReference>
<dbReference type="EMBL" id="BBZA01000214">
    <property type="protein sequence ID" value="GAP63952.1"/>
    <property type="molecule type" value="Genomic_DNA"/>
</dbReference>
<dbReference type="AlphaFoldDB" id="A0A0M8KAA4"/>
<dbReference type="GO" id="GO:0008137">
    <property type="term" value="F:NADH dehydrogenase (ubiquinone) activity"/>
    <property type="evidence" value="ECO:0007669"/>
    <property type="project" value="InterPro"/>
</dbReference>
<dbReference type="InterPro" id="IPR003918">
    <property type="entry name" value="NADH_UbQ_OxRdtase"/>
</dbReference>
<dbReference type="GO" id="GO:0003954">
    <property type="term" value="F:NADH dehydrogenase activity"/>
    <property type="evidence" value="ECO:0007669"/>
    <property type="project" value="TreeGrafter"/>
</dbReference>
<evidence type="ECO:0000256" key="5">
    <source>
        <dbReference type="ARBA" id="ARBA00023136"/>
    </source>
</evidence>
<evidence type="ECO:0000256" key="6">
    <source>
        <dbReference type="RuleBase" id="RU000320"/>
    </source>
</evidence>
<organism evidence="9 11">
    <name type="scientific">Ardenticatena maritima</name>
    <dbReference type="NCBI Taxonomy" id="872965"/>
    <lineage>
        <taxon>Bacteria</taxon>
        <taxon>Bacillati</taxon>
        <taxon>Chloroflexota</taxon>
        <taxon>Ardenticatenia</taxon>
        <taxon>Ardenticatenales</taxon>
        <taxon>Ardenticatenaceae</taxon>
        <taxon>Ardenticatena</taxon>
    </lineage>
</organism>
<dbReference type="InParanoid" id="A0A0M8KAA4"/>
<dbReference type="GO" id="GO:0048039">
    <property type="term" value="F:ubiquinone binding"/>
    <property type="evidence" value="ECO:0007669"/>
    <property type="project" value="TreeGrafter"/>
</dbReference>
<comment type="similarity">
    <text evidence="2">Belongs to the complex I subunit 4 family.</text>
</comment>
<name>A0A0M8KAA4_9CHLR</name>
<dbReference type="Proteomes" id="UP000037784">
    <property type="component" value="Unassembled WGS sequence"/>
</dbReference>
<dbReference type="PANTHER" id="PTHR43507">
    <property type="entry name" value="NADH-UBIQUINONE OXIDOREDUCTASE CHAIN 4"/>
    <property type="match status" value="1"/>
</dbReference>
<evidence type="ECO:0000256" key="3">
    <source>
        <dbReference type="ARBA" id="ARBA00022692"/>
    </source>
</evidence>
<feature type="transmembrane region" description="Helical" evidence="7">
    <location>
        <begin position="32"/>
        <end position="52"/>
    </location>
</feature>
<evidence type="ECO:0000259" key="8">
    <source>
        <dbReference type="Pfam" id="PF00361"/>
    </source>
</evidence>
<dbReference type="InterPro" id="IPR010227">
    <property type="entry name" value="NADH_Q_OxRdtase_chainM/4"/>
</dbReference>
<reference evidence="9 11" key="1">
    <citation type="journal article" date="2015" name="Genome Announc.">
        <title>Draft Genome Sequence of a Heterotrophic Facultative Anaerobic Thermophilic Bacterium, Ardenticatena maritima Strain 110ST.</title>
        <authorList>
            <person name="Kawaichi S."/>
            <person name="Yoshida T."/>
            <person name="Sako Y."/>
            <person name="Nakamura R."/>
        </authorList>
    </citation>
    <scope>NUCLEOTIDE SEQUENCE [LARGE SCALE GENOMIC DNA]</scope>
    <source>
        <strain evidence="9 11">110S</strain>
    </source>
</reference>
<dbReference type="EC" id="1.6.5.3" evidence="9"/>